<evidence type="ECO:0000313" key="7">
    <source>
        <dbReference type="Proteomes" id="UP000095284"/>
    </source>
</evidence>
<proteinExistence type="inferred from homology"/>
<dbReference type="Gene3D" id="3.40.50.1820">
    <property type="entry name" value="alpha/beta hydrolase"/>
    <property type="match status" value="2"/>
</dbReference>
<name>A0A1I7RK94_BURXY</name>
<feature type="signal peptide" evidence="6">
    <location>
        <begin position="1"/>
        <end position="16"/>
    </location>
</feature>
<evidence type="ECO:0000256" key="5">
    <source>
        <dbReference type="ARBA" id="ARBA00023180"/>
    </source>
</evidence>
<keyword evidence="4" id="KW-0378">Hydrolase</keyword>
<dbReference type="InterPro" id="IPR008758">
    <property type="entry name" value="Peptidase_S28"/>
</dbReference>
<dbReference type="PANTHER" id="PTHR11010">
    <property type="entry name" value="PROTEASE S28 PRO-X CARBOXYPEPTIDASE-RELATED"/>
    <property type="match status" value="1"/>
</dbReference>
<evidence type="ECO:0000256" key="2">
    <source>
        <dbReference type="ARBA" id="ARBA00022670"/>
    </source>
</evidence>
<keyword evidence="5" id="KW-0325">Glycoprotein</keyword>
<keyword evidence="2" id="KW-0645">Protease</keyword>
<dbReference type="GO" id="GO:0008239">
    <property type="term" value="F:dipeptidyl-peptidase activity"/>
    <property type="evidence" value="ECO:0007669"/>
    <property type="project" value="TreeGrafter"/>
</dbReference>
<dbReference type="GO" id="GO:0006508">
    <property type="term" value="P:proteolysis"/>
    <property type="evidence" value="ECO:0007669"/>
    <property type="project" value="UniProtKB-KW"/>
</dbReference>
<dbReference type="Pfam" id="PF05577">
    <property type="entry name" value="Peptidase_S28"/>
    <property type="match status" value="3"/>
</dbReference>
<dbReference type="InterPro" id="IPR042269">
    <property type="entry name" value="Ser_carbopepase_S28_SKS"/>
</dbReference>
<evidence type="ECO:0000256" key="1">
    <source>
        <dbReference type="ARBA" id="ARBA00011079"/>
    </source>
</evidence>
<reference evidence="8" key="1">
    <citation type="submission" date="2016-11" db="UniProtKB">
        <authorList>
            <consortium name="WormBaseParasite"/>
        </authorList>
    </citation>
    <scope>IDENTIFICATION</scope>
</reference>
<dbReference type="AlphaFoldDB" id="A0A1I7RK94"/>
<accession>A0A1I7RK94</accession>
<dbReference type="Proteomes" id="UP000095284">
    <property type="component" value="Unplaced"/>
</dbReference>
<dbReference type="eggNOG" id="KOG2182">
    <property type="taxonomic scope" value="Eukaryota"/>
</dbReference>
<dbReference type="WBParaSite" id="BXY_0112700.1">
    <property type="protein sequence ID" value="BXY_0112700.1"/>
    <property type="gene ID" value="BXY_0112700"/>
</dbReference>
<comment type="similarity">
    <text evidence="1">Belongs to the peptidase S28 family.</text>
</comment>
<organism evidence="7 8">
    <name type="scientific">Bursaphelenchus xylophilus</name>
    <name type="common">Pinewood nematode worm</name>
    <name type="synonym">Aphelenchoides xylophilus</name>
    <dbReference type="NCBI Taxonomy" id="6326"/>
    <lineage>
        <taxon>Eukaryota</taxon>
        <taxon>Metazoa</taxon>
        <taxon>Ecdysozoa</taxon>
        <taxon>Nematoda</taxon>
        <taxon>Chromadorea</taxon>
        <taxon>Rhabditida</taxon>
        <taxon>Tylenchina</taxon>
        <taxon>Tylenchomorpha</taxon>
        <taxon>Aphelenchoidea</taxon>
        <taxon>Aphelenchoididae</taxon>
        <taxon>Bursaphelenchus</taxon>
    </lineage>
</organism>
<dbReference type="GO" id="GO:0070008">
    <property type="term" value="F:serine-type exopeptidase activity"/>
    <property type="evidence" value="ECO:0007669"/>
    <property type="project" value="InterPro"/>
</dbReference>
<feature type="chain" id="PRO_5009304349" evidence="6">
    <location>
        <begin position="17"/>
        <end position="992"/>
    </location>
</feature>
<dbReference type="PANTHER" id="PTHR11010:SF117">
    <property type="entry name" value="SERINE PROTEASE 16"/>
    <property type="match status" value="1"/>
</dbReference>
<evidence type="ECO:0000313" key="8">
    <source>
        <dbReference type="WBParaSite" id="BXY_0112700.1"/>
    </source>
</evidence>
<evidence type="ECO:0000256" key="3">
    <source>
        <dbReference type="ARBA" id="ARBA00022729"/>
    </source>
</evidence>
<evidence type="ECO:0000256" key="4">
    <source>
        <dbReference type="ARBA" id="ARBA00022801"/>
    </source>
</evidence>
<dbReference type="Gene3D" id="1.20.120.980">
    <property type="entry name" value="Serine carboxypeptidase S28, SKS domain"/>
    <property type="match status" value="2"/>
</dbReference>
<evidence type="ECO:0000256" key="6">
    <source>
        <dbReference type="SAM" id="SignalP"/>
    </source>
</evidence>
<sequence>MRLPFLLCLCIAITYGAFFGKNKFNKLREFTEDAEEVASLFAFNQTEKWFTQVLDHFDEANDETWQQRYFVNDVYWKENGPQFLNIGGEGPVRGERIFNESYPMTSWAKKLNAQIWSLEHRFYGKSHPKPNQSVENLQYLTSRQALADLANFIRTKNHELKLKNPKWIVFGGSYPGALALWFRVVYPDLTVGAVGSSAPIDIQMDFYGYLRVCQEAYRKQSPKCAENIDKAFTYLHRMMDSKKGRERLEANLNVQPKFEKQKLNFQDLENLFGNSFSLFQGAVQYSRVNAGRYATGYSIPDVCRIMEQPVFSPITHLVKVAKYLEGDVFEDDYQGDIAFLKREDFHEESAARSWIWQTCNEFGYFQTTSFEKNIFGVGTPVDYYRKICSDVYGPRFAVSNIVKALRATRDYYGEPEDYNGTNVVIPNGSIDPWSALGTYVNGPSQYSYLIEGAAHCADMSPPGRNDVPGLAHIRSVIFEKLQEWIKDKEVKNVDKNEKKEEKKVEEETAEPQEVFHAPGEVCFGCGGYGEKLNLPEESTAIISKKFYSPQDGYPAFEETPRNAEDEPKLSTIEQVVDHFEKDPKKQKTFKQHFYINNKYYKEGGPVLLLIGGEGPLSYYKPFIFEEKSSVLKYAKELNASLIGLEHRFYGKSIATSDLSVKSLQYLTSRQALADINYFIETIKKTPLYKDAKWVPIGGSYAGFLAAQFRQLYPSSSVGSIGSSGPLDINVDFYMFNVVAQFTLGGCAGKIKEGFDYINQLLNTIEGREIINQKLGPCYGDRRFKGEYVDPFDKMEFYRDLIIRFTETIQYAEPGPNGTVAKICNLWNNDQHDVFYKFNAVYKHCYEMDYSKRIDSLSDISIDGPGAKSRCWCGLPINYFVEWCRRAYDPSFTRDKIEANIKKTNKLYGGERGYRATKHLHIYGTADPWHAAGLFTVDAKHRPTDEDHGEDVVTEYLVGTSHMADLFPEQEAESPKVKDARKLTVETIKRWIK</sequence>
<protein>
    <submittedName>
        <fullName evidence="8">Serine protease K12H4.7</fullName>
    </submittedName>
</protein>
<dbReference type="SUPFAM" id="SSF53474">
    <property type="entry name" value="alpha/beta-Hydrolases"/>
    <property type="match status" value="2"/>
</dbReference>
<keyword evidence="3 6" id="KW-0732">Signal</keyword>
<dbReference type="InterPro" id="IPR029058">
    <property type="entry name" value="AB_hydrolase_fold"/>
</dbReference>